<reference evidence="2 3" key="1">
    <citation type="journal article" date="2018" name="Mol. Plant">
        <title>The genome of Artemisia annua provides insight into the evolution of Asteraceae family and artemisinin biosynthesis.</title>
        <authorList>
            <person name="Shen Q."/>
            <person name="Zhang L."/>
            <person name="Liao Z."/>
            <person name="Wang S."/>
            <person name="Yan T."/>
            <person name="Shi P."/>
            <person name="Liu M."/>
            <person name="Fu X."/>
            <person name="Pan Q."/>
            <person name="Wang Y."/>
            <person name="Lv Z."/>
            <person name="Lu X."/>
            <person name="Zhang F."/>
            <person name="Jiang W."/>
            <person name="Ma Y."/>
            <person name="Chen M."/>
            <person name="Hao X."/>
            <person name="Li L."/>
            <person name="Tang Y."/>
            <person name="Lv G."/>
            <person name="Zhou Y."/>
            <person name="Sun X."/>
            <person name="Brodelius P.E."/>
            <person name="Rose J.K.C."/>
            <person name="Tang K."/>
        </authorList>
    </citation>
    <scope>NUCLEOTIDE SEQUENCE [LARGE SCALE GENOMIC DNA]</scope>
    <source>
        <strain evidence="3">cv. Huhao1</strain>
        <tissue evidence="2">Leaf</tissue>
    </source>
</reference>
<feature type="compositionally biased region" description="Polar residues" evidence="1">
    <location>
        <begin position="217"/>
        <end position="226"/>
    </location>
</feature>
<dbReference type="Proteomes" id="UP000245207">
    <property type="component" value="Unassembled WGS sequence"/>
</dbReference>
<feature type="compositionally biased region" description="Low complexity" evidence="1">
    <location>
        <begin position="102"/>
        <end position="112"/>
    </location>
</feature>
<dbReference type="OrthoDB" id="6923664at2759"/>
<keyword evidence="3" id="KW-1185">Reference proteome</keyword>
<dbReference type="STRING" id="35608.A0A2U1MPG9"/>
<dbReference type="PANTHER" id="PTHR45786:SF74">
    <property type="entry name" value="ATP-DEPENDENT DNA HELICASE"/>
    <property type="match status" value="1"/>
</dbReference>
<dbReference type="EMBL" id="PKPP01004705">
    <property type="protein sequence ID" value="PWA63137.1"/>
    <property type="molecule type" value="Genomic_DNA"/>
</dbReference>
<feature type="compositionally biased region" description="Basic residues" evidence="1">
    <location>
        <begin position="202"/>
        <end position="212"/>
    </location>
</feature>
<organism evidence="2 3">
    <name type="scientific">Artemisia annua</name>
    <name type="common">Sweet wormwood</name>
    <dbReference type="NCBI Taxonomy" id="35608"/>
    <lineage>
        <taxon>Eukaryota</taxon>
        <taxon>Viridiplantae</taxon>
        <taxon>Streptophyta</taxon>
        <taxon>Embryophyta</taxon>
        <taxon>Tracheophyta</taxon>
        <taxon>Spermatophyta</taxon>
        <taxon>Magnoliopsida</taxon>
        <taxon>eudicotyledons</taxon>
        <taxon>Gunneridae</taxon>
        <taxon>Pentapetalae</taxon>
        <taxon>asterids</taxon>
        <taxon>campanulids</taxon>
        <taxon>Asterales</taxon>
        <taxon>Asteraceae</taxon>
        <taxon>Asteroideae</taxon>
        <taxon>Anthemideae</taxon>
        <taxon>Artemisiinae</taxon>
        <taxon>Artemisia</taxon>
    </lineage>
</organism>
<feature type="compositionally biased region" description="Polar residues" evidence="1">
    <location>
        <begin position="128"/>
        <end position="137"/>
    </location>
</feature>
<gene>
    <name evidence="2" type="ORF">CTI12_AA357350</name>
</gene>
<feature type="region of interest" description="Disordered" evidence="1">
    <location>
        <begin position="97"/>
        <end position="141"/>
    </location>
</feature>
<evidence type="ECO:0000313" key="2">
    <source>
        <dbReference type="EMBL" id="PWA63137.1"/>
    </source>
</evidence>
<sequence>MKTKRKAICRDPFVSCSPSSDLYPAVQHTECYSETSKKKKSVCESIGTTSCSRNMETQRTDMEPTRIVHVPDITDSCSSRSKRPNPDTYEHATLRHLPPAMSSQLTMSSSSVSRRKSNPKRVAHPQIRATSSPTATQAADVDPIRRVEVQNITHGCNNRSKRARFMQDVTPSSASRDKKRSCLENAEVNAHTQVNTSSSSVSRRKSNPKRVRYPQIRATSSPTGAQDTHMDSTRRVQLDNSTDGRNNRSKRARFTQGPPATYVPLGKCDQVCRHCKALFWYDERTKGRNSRYVDCFRCCNNGKVVLPPTKECPQYIKRLFEDRQFMENVRAYNQMFAMTSLGAEVEDAINRGRGPYVFKVSGKIYHWIGSMCPASDALDKRPKFLQLYIYDTAHEVDNRLEHFNKGDSRLNREIVEKLKEILDTHNELVKLFRTARDKIEDSNIPDFKLKLFGVVGSRQHDLPTGDSIGAIVFEGGPDFCTEYDVVIEKRDGQPQQIDKLNPHYMSLHFPLLFIHGEVGYHLGLKLLDKAGIPIQAPPTNETKTSITVVEQSKDSAETGTHSTPPKPEIQIEQKPTYLQANAKTNVKTETRATPMEEQFDITETSTTKDEQKSTKARRALFQDTKAEAVTPTAKKSKKND</sequence>
<dbReference type="PANTHER" id="PTHR45786">
    <property type="entry name" value="DNA BINDING PROTEIN-LIKE"/>
    <property type="match status" value="1"/>
</dbReference>
<proteinExistence type="predicted"/>
<evidence type="ECO:0000256" key="1">
    <source>
        <dbReference type="SAM" id="MobiDB-lite"/>
    </source>
</evidence>
<feature type="region of interest" description="Disordered" evidence="1">
    <location>
        <begin position="542"/>
        <end position="640"/>
    </location>
</feature>
<name>A0A2U1MPG9_ARTAN</name>
<comment type="caution">
    <text evidence="2">The sequence shown here is derived from an EMBL/GenBank/DDBJ whole genome shotgun (WGS) entry which is preliminary data.</text>
</comment>
<dbReference type="AlphaFoldDB" id="A0A2U1MPG9"/>
<accession>A0A2U1MPG9</accession>
<protein>
    <recommendedName>
        <fullName evidence="4">Helitron helicase-like domain-containing protein</fullName>
    </recommendedName>
</protein>
<feature type="compositionally biased region" description="Polar residues" evidence="1">
    <location>
        <begin position="576"/>
        <end position="587"/>
    </location>
</feature>
<evidence type="ECO:0000313" key="3">
    <source>
        <dbReference type="Proteomes" id="UP000245207"/>
    </source>
</evidence>
<feature type="region of interest" description="Disordered" evidence="1">
    <location>
        <begin position="153"/>
        <end position="258"/>
    </location>
</feature>
<feature type="compositionally biased region" description="Basic residues" evidence="1">
    <location>
        <begin position="113"/>
        <end position="123"/>
    </location>
</feature>
<evidence type="ECO:0008006" key="4">
    <source>
        <dbReference type="Google" id="ProtNLM"/>
    </source>
</evidence>
<feature type="compositionally biased region" description="Basic and acidic residues" evidence="1">
    <location>
        <begin position="228"/>
        <end position="237"/>
    </location>
</feature>